<evidence type="ECO:0000313" key="3">
    <source>
        <dbReference type="Proteomes" id="UP000184310"/>
    </source>
</evidence>
<dbReference type="Proteomes" id="UP000184310">
    <property type="component" value="Unassembled WGS sequence"/>
</dbReference>
<protein>
    <submittedName>
        <fullName evidence="2">Copper amine oxidase N-terminal domain-containing protein</fullName>
    </submittedName>
</protein>
<dbReference type="Gene3D" id="3.20.20.370">
    <property type="entry name" value="Glycoside hydrolase/deacetylase"/>
    <property type="match status" value="1"/>
</dbReference>
<evidence type="ECO:0000259" key="1">
    <source>
        <dbReference type="Pfam" id="PF07833"/>
    </source>
</evidence>
<dbReference type="OrthoDB" id="2339428at2"/>
<dbReference type="GO" id="GO:0005975">
    <property type="term" value="P:carbohydrate metabolic process"/>
    <property type="evidence" value="ECO:0007669"/>
    <property type="project" value="InterPro"/>
</dbReference>
<dbReference type="EMBL" id="FQZB01000014">
    <property type="protein sequence ID" value="SHK20413.1"/>
    <property type="molecule type" value="Genomic_DNA"/>
</dbReference>
<gene>
    <name evidence="2" type="ORF">SAMN02745163_03424</name>
</gene>
<dbReference type="SUPFAM" id="SSF88713">
    <property type="entry name" value="Glycoside hydrolase/deacetylase"/>
    <property type="match status" value="1"/>
</dbReference>
<dbReference type="Pfam" id="PF07833">
    <property type="entry name" value="Cu_amine_oxidN1"/>
    <property type="match status" value="1"/>
</dbReference>
<dbReference type="PROSITE" id="PS51257">
    <property type="entry name" value="PROKAR_LIPOPROTEIN"/>
    <property type="match status" value="1"/>
</dbReference>
<reference evidence="2 3" key="1">
    <citation type="submission" date="2016-11" db="EMBL/GenBank/DDBJ databases">
        <authorList>
            <person name="Jaros S."/>
            <person name="Januszkiewicz K."/>
            <person name="Wedrychowicz H."/>
        </authorList>
    </citation>
    <scope>NUCLEOTIDE SEQUENCE [LARGE SCALE GENOMIC DNA]</scope>
    <source>
        <strain evidence="2 3">DSM 21758</strain>
    </source>
</reference>
<dbReference type="AlphaFoldDB" id="A0A1M6QK19"/>
<feature type="domain" description="Copper amine oxidase-like N-terminal" evidence="1">
    <location>
        <begin position="67"/>
        <end position="170"/>
    </location>
</feature>
<dbReference type="InterPro" id="IPR012854">
    <property type="entry name" value="Cu_amine_oxidase-like_N"/>
</dbReference>
<proteinExistence type="predicted"/>
<sequence>MKRKIIRKVILFISIILALGILAGCNNKEKYKAESKEKVGDTKTKYLDYSKFTKLDMEKIDFKIIFEGKEQNNKLPIYIERNRYYLPITEIINNNSGEIQKKDNILKITFLDKDLNINIGENSFTKGEENLKLKKPLIEKDGFYYLSLYDFSRCFDLRVRINGEKNQVMINKVKREKKTEKYKAKLKTPGFIRLEDVSATNTKFDDEIFERIRIMGDYLNDKGIPYHLAWVPRYVRPADKKDEDPSTKNSNYFADMVYTMDYISDRGGVIGLHGYTHQTGNENTLAGIEFGPRHPGAKYIRERVIAAKKIAEYLDIKVDFFEAPHYEITLEQNKELENHFDYIYHQYINEKGKPVSSNMPIKSNYNGKTYYIWTPLDYVQNGKVEGMISRIEHLPESTMASLFYHPEFEYGFIKLKEGENNYPDFEYDDNANLKRIVAALEKRGYNMMKITDIK</sequence>
<accession>A0A1M6QK19</accession>
<dbReference type="InterPro" id="IPR018763">
    <property type="entry name" value="DUF2334"/>
</dbReference>
<dbReference type="RefSeq" id="WP_072990697.1">
    <property type="nucleotide sequence ID" value="NZ_FQZB01000014.1"/>
</dbReference>
<evidence type="ECO:0000313" key="2">
    <source>
        <dbReference type="EMBL" id="SHK20413.1"/>
    </source>
</evidence>
<dbReference type="STRING" id="1121302.SAMN02745163_03424"/>
<keyword evidence="3" id="KW-1185">Reference proteome</keyword>
<dbReference type="Pfam" id="PF10096">
    <property type="entry name" value="DUF2334"/>
    <property type="match status" value="1"/>
</dbReference>
<name>A0A1M6QK19_9CLOT</name>
<organism evidence="2 3">
    <name type="scientific">Clostridium cavendishii DSM 21758</name>
    <dbReference type="NCBI Taxonomy" id="1121302"/>
    <lineage>
        <taxon>Bacteria</taxon>
        <taxon>Bacillati</taxon>
        <taxon>Bacillota</taxon>
        <taxon>Clostridia</taxon>
        <taxon>Eubacteriales</taxon>
        <taxon>Clostridiaceae</taxon>
        <taxon>Clostridium</taxon>
    </lineage>
</organism>
<dbReference type="InterPro" id="IPR011330">
    <property type="entry name" value="Glyco_hydro/deAcase_b/a-brl"/>
</dbReference>